<dbReference type="Proteomes" id="UP000198346">
    <property type="component" value="Unassembled WGS sequence"/>
</dbReference>
<protein>
    <submittedName>
        <fullName evidence="2">VPLPA-CTERM protein sorting domain-containing protein</fullName>
    </submittedName>
</protein>
<sequence length="301" mass="30128">MKNLGITAVCAVALTAGAHATTITTVDPTADPSGTAAALAAATLAPGSGISIIAGSETYVGEPGQGGTYSDFSISNGSTTIALAHDGIVLTSGDAGGILVAENTDPSFDGSLGTPGNALLETLTPSTTFDANVLSFEFAVEPGMTSVSASFVFGTDEYPDQSVTDIFGVFVDGVNYAEFSDGSVINFELGSISAGFFNDNDVGSLTPFVTNTGDAIQYDGILSVLTVTGLLDLSLTTHMIVIAIADTSDTIFDSGVFFGGLMAGTATGGGITPTPEIPLPAGGLLMLTGLGALTLRGLRKI</sequence>
<reference evidence="2 3" key="1">
    <citation type="submission" date="2017-07" db="EMBL/GenBank/DDBJ databases">
        <authorList>
            <person name="Sun Z.S."/>
            <person name="Albrecht U."/>
            <person name="Echele G."/>
            <person name="Lee C.C."/>
        </authorList>
    </citation>
    <scope>NUCLEOTIDE SEQUENCE [LARGE SCALE GENOMIC DNA]</scope>
    <source>
        <strain evidence="2 3">CGMCC 1.12710</strain>
    </source>
</reference>
<feature type="signal peptide" evidence="1">
    <location>
        <begin position="1"/>
        <end position="20"/>
    </location>
</feature>
<dbReference type="NCBIfam" id="NF038133">
    <property type="entry name" value="choice_anch_L"/>
    <property type="match status" value="1"/>
</dbReference>
<accession>A0A239PVY2</accession>
<evidence type="ECO:0000313" key="3">
    <source>
        <dbReference type="Proteomes" id="UP000198346"/>
    </source>
</evidence>
<proteinExistence type="predicted"/>
<dbReference type="RefSeq" id="WP_089412478.1">
    <property type="nucleotide sequence ID" value="NZ_FZQA01000004.1"/>
</dbReference>
<dbReference type="AlphaFoldDB" id="A0A239PVY2"/>
<keyword evidence="3" id="KW-1185">Reference proteome</keyword>
<evidence type="ECO:0000256" key="1">
    <source>
        <dbReference type="SAM" id="SignalP"/>
    </source>
</evidence>
<evidence type="ECO:0000313" key="2">
    <source>
        <dbReference type="EMBL" id="SNT74102.1"/>
    </source>
</evidence>
<name>A0A239PVY2_9PROT</name>
<dbReference type="InterPro" id="IPR049804">
    <property type="entry name" value="Choice_anch_L"/>
</dbReference>
<gene>
    <name evidence="2" type="ORF">SAMN06297382_2007</name>
</gene>
<keyword evidence="1" id="KW-0732">Signal</keyword>
<organism evidence="2 3">
    <name type="scientific">Amphiplicatus metriothermophilus</name>
    <dbReference type="NCBI Taxonomy" id="1519374"/>
    <lineage>
        <taxon>Bacteria</taxon>
        <taxon>Pseudomonadati</taxon>
        <taxon>Pseudomonadota</taxon>
        <taxon>Alphaproteobacteria</taxon>
        <taxon>Parvularculales</taxon>
        <taxon>Parvularculaceae</taxon>
        <taxon>Amphiplicatus</taxon>
    </lineage>
</organism>
<feature type="chain" id="PRO_5012082781" evidence="1">
    <location>
        <begin position="21"/>
        <end position="301"/>
    </location>
</feature>
<dbReference type="OrthoDB" id="7875798at2"/>
<dbReference type="EMBL" id="FZQA01000004">
    <property type="protein sequence ID" value="SNT74102.1"/>
    <property type="molecule type" value="Genomic_DNA"/>
</dbReference>